<evidence type="ECO:0000256" key="1">
    <source>
        <dbReference type="SAM" id="MobiDB-lite"/>
    </source>
</evidence>
<dbReference type="EMBL" id="BMAT01006648">
    <property type="protein sequence ID" value="GFS17077.1"/>
    <property type="molecule type" value="Genomic_DNA"/>
</dbReference>
<dbReference type="Proteomes" id="UP000762676">
    <property type="component" value="Unassembled WGS sequence"/>
</dbReference>
<sequence>MLPCEYDDSDADPDYCLPKKSKDQGSDSDRIEFQQLDHYSSINAALGEPSTTPGPGQSTISAALGEPSTTTAPGPGQSSTISAALGEPSSTPGPGQSSTISAALCEPSTTCAANGEPSIPKAILRPSTSGTPCTPLIPESTGLPSTAAARETAVLITSTQTLGEKRQYSDTRKR</sequence>
<comment type="caution">
    <text evidence="2">The sequence shown here is derived from an EMBL/GenBank/DDBJ whole genome shotgun (WGS) entry which is preliminary data.</text>
</comment>
<feature type="compositionally biased region" description="Basic and acidic residues" evidence="1">
    <location>
        <begin position="20"/>
        <end position="32"/>
    </location>
</feature>
<protein>
    <submittedName>
        <fullName evidence="2">Uncharacterized protein</fullName>
    </submittedName>
</protein>
<evidence type="ECO:0000313" key="3">
    <source>
        <dbReference type="Proteomes" id="UP000762676"/>
    </source>
</evidence>
<dbReference type="AlphaFoldDB" id="A0AAV4J6F5"/>
<gene>
    <name evidence="2" type="ORF">ElyMa_003230100</name>
</gene>
<accession>A0AAV4J6F5</accession>
<feature type="region of interest" description="Disordered" evidence="1">
    <location>
        <begin position="1"/>
        <end position="145"/>
    </location>
</feature>
<evidence type="ECO:0000313" key="2">
    <source>
        <dbReference type="EMBL" id="GFS17077.1"/>
    </source>
</evidence>
<feature type="compositionally biased region" description="Acidic residues" evidence="1">
    <location>
        <begin position="1"/>
        <end position="13"/>
    </location>
</feature>
<feature type="compositionally biased region" description="Low complexity" evidence="1">
    <location>
        <begin position="86"/>
        <end position="101"/>
    </location>
</feature>
<organism evidence="2 3">
    <name type="scientific">Elysia marginata</name>
    <dbReference type="NCBI Taxonomy" id="1093978"/>
    <lineage>
        <taxon>Eukaryota</taxon>
        <taxon>Metazoa</taxon>
        <taxon>Spiralia</taxon>
        <taxon>Lophotrochozoa</taxon>
        <taxon>Mollusca</taxon>
        <taxon>Gastropoda</taxon>
        <taxon>Heterobranchia</taxon>
        <taxon>Euthyneura</taxon>
        <taxon>Panpulmonata</taxon>
        <taxon>Sacoglossa</taxon>
        <taxon>Placobranchoidea</taxon>
        <taxon>Plakobranchidae</taxon>
        <taxon>Elysia</taxon>
    </lineage>
</organism>
<proteinExistence type="predicted"/>
<keyword evidence="3" id="KW-1185">Reference proteome</keyword>
<reference evidence="2 3" key="1">
    <citation type="journal article" date="2021" name="Elife">
        <title>Chloroplast acquisition without the gene transfer in kleptoplastic sea slugs, Plakobranchus ocellatus.</title>
        <authorList>
            <person name="Maeda T."/>
            <person name="Takahashi S."/>
            <person name="Yoshida T."/>
            <person name="Shimamura S."/>
            <person name="Takaki Y."/>
            <person name="Nagai Y."/>
            <person name="Toyoda A."/>
            <person name="Suzuki Y."/>
            <person name="Arimoto A."/>
            <person name="Ishii H."/>
            <person name="Satoh N."/>
            <person name="Nishiyama T."/>
            <person name="Hasebe M."/>
            <person name="Maruyama T."/>
            <person name="Minagawa J."/>
            <person name="Obokata J."/>
            <person name="Shigenobu S."/>
        </authorList>
    </citation>
    <scope>NUCLEOTIDE SEQUENCE [LARGE SCALE GENOMIC DNA]</scope>
</reference>
<feature type="compositionally biased region" description="Polar residues" evidence="1">
    <location>
        <begin position="37"/>
        <end position="82"/>
    </location>
</feature>
<name>A0AAV4J6F5_9GAST</name>